<accession>A0A7W9M319</accession>
<gene>
    <name evidence="2" type="ORF">F4560_005310</name>
</gene>
<keyword evidence="2" id="KW-0413">Isomerase</keyword>
<comment type="caution">
    <text evidence="2">The sequence shown here is derived from an EMBL/GenBank/DDBJ whole genome shotgun (WGS) entry which is preliminary data.</text>
</comment>
<evidence type="ECO:0000259" key="1">
    <source>
        <dbReference type="Pfam" id="PF12680"/>
    </source>
</evidence>
<dbReference type="Pfam" id="PF12680">
    <property type="entry name" value="SnoaL_2"/>
    <property type="match status" value="1"/>
</dbReference>
<dbReference type="Gene3D" id="3.10.450.50">
    <property type="match status" value="1"/>
</dbReference>
<evidence type="ECO:0000313" key="2">
    <source>
        <dbReference type="EMBL" id="MBB5805542.1"/>
    </source>
</evidence>
<keyword evidence="3" id="KW-1185">Reference proteome</keyword>
<evidence type="ECO:0000313" key="3">
    <source>
        <dbReference type="Proteomes" id="UP000552097"/>
    </source>
</evidence>
<dbReference type="RefSeq" id="WP_184924131.1">
    <property type="nucleotide sequence ID" value="NZ_JACHMO010000001.1"/>
</dbReference>
<proteinExistence type="predicted"/>
<dbReference type="EMBL" id="JACHMO010000001">
    <property type="protein sequence ID" value="MBB5805542.1"/>
    <property type="molecule type" value="Genomic_DNA"/>
</dbReference>
<organism evidence="2 3">
    <name type="scientific">Saccharothrix ecbatanensis</name>
    <dbReference type="NCBI Taxonomy" id="1105145"/>
    <lineage>
        <taxon>Bacteria</taxon>
        <taxon>Bacillati</taxon>
        <taxon>Actinomycetota</taxon>
        <taxon>Actinomycetes</taxon>
        <taxon>Pseudonocardiales</taxon>
        <taxon>Pseudonocardiaceae</taxon>
        <taxon>Saccharothrix</taxon>
    </lineage>
</organism>
<dbReference type="AlphaFoldDB" id="A0A7W9M319"/>
<dbReference type="InterPro" id="IPR032710">
    <property type="entry name" value="NTF2-like_dom_sf"/>
</dbReference>
<reference evidence="2 3" key="1">
    <citation type="submission" date="2020-08" db="EMBL/GenBank/DDBJ databases">
        <title>Sequencing the genomes of 1000 actinobacteria strains.</title>
        <authorList>
            <person name="Klenk H.-P."/>
        </authorList>
    </citation>
    <scope>NUCLEOTIDE SEQUENCE [LARGE SCALE GENOMIC DNA]</scope>
    <source>
        <strain evidence="2 3">DSM 45486</strain>
    </source>
</reference>
<dbReference type="InterPro" id="IPR037401">
    <property type="entry name" value="SnoaL-like"/>
</dbReference>
<sequence length="145" mass="16022">MNADELVEHALELLPAKDMTAFAGLWAEHGVIEFPFAPPGYPQRVEGRAAVHEYMRGYPDLLDVREITDRVLHRTLDPEVVVVEFEAAGIVVATGRPYRLRYIAVVTVRDGEIRHYRDYWNPLAAAEAMGGSGELNAAFSGGADV</sequence>
<feature type="domain" description="SnoaL-like" evidence="1">
    <location>
        <begin position="7"/>
        <end position="115"/>
    </location>
</feature>
<protein>
    <submittedName>
        <fullName evidence="2">Ketosteroid isomerase-like protein</fullName>
    </submittedName>
</protein>
<dbReference type="CDD" id="cd00531">
    <property type="entry name" value="NTF2_like"/>
    <property type="match status" value="1"/>
</dbReference>
<dbReference type="Proteomes" id="UP000552097">
    <property type="component" value="Unassembled WGS sequence"/>
</dbReference>
<name>A0A7W9M319_9PSEU</name>
<dbReference type="SUPFAM" id="SSF54427">
    <property type="entry name" value="NTF2-like"/>
    <property type="match status" value="1"/>
</dbReference>
<dbReference type="GO" id="GO:0016853">
    <property type="term" value="F:isomerase activity"/>
    <property type="evidence" value="ECO:0007669"/>
    <property type="project" value="UniProtKB-KW"/>
</dbReference>